<dbReference type="STRING" id="908809.ABG79_00647"/>
<dbReference type="InterPro" id="IPR035903">
    <property type="entry name" value="HesB-like_dom_sf"/>
</dbReference>
<protein>
    <recommendedName>
        <fullName evidence="3">Iron-sulfur cluster insertion protein ErpA</fullName>
    </recommendedName>
</protein>
<dbReference type="Proteomes" id="UP000052015">
    <property type="component" value="Unassembled WGS sequence"/>
</dbReference>
<sequence length="54" mass="6060">MPKEGDKVFEVEGVNIILDDEMVEYTPGFIIDYRNTYFGKRFSVDSLYGGGGCS</sequence>
<comment type="caution">
    <text evidence="1">The sequence shown here is derived from an EMBL/GenBank/DDBJ whole genome shotgun (WGS) entry which is preliminary data.</text>
</comment>
<reference evidence="1 2" key="1">
    <citation type="submission" date="2015-09" db="EMBL/GenBank/DDBJ databases">
        <title>Draft genome sequence of a Caloramator mitchellensis, a moderate thermophile from the Great Artesian Basin of Australia.</title>
        <authorList>
            <person name="Patel B.K."/>
        </authorList>
    </citation>
    <scope>NUCLEOTIDE SEQUENCE [LARGE SCALE GENOMIC DNA]</scope>
    <source>
        <strain evidence="1 2">VF08</strain>
    </source>
</reference>
<name>A0A0R3JYB6_CALMK</name>
<dbReference type="Gene3D" id="2.60.300.12">
    <property type="entry name" value="HesB-like domain"/>
    <property type="match status" value="1"/>
</dbReference>
<organism evidence="1 2">
    <name type="scientific">Caloramator mitchellensis</name>
    <dbReference type="NCBI Taxonomy" id="908809"/>
    <lineage>
        <taxon>Bacteria</taxon>
        <taxon>Bacillati</taxon>
        <taxon>Bacillota</taxon>
        <taxon>Clostridia</taxon>
        <taxon>Eubacteriales</taxon>
        <taxon>Clostridiaceae</taxon>
        <taxon>Caloramator</taxon>
    </lineage>
</organism>
<proteinExistence type="predicted"/>
<evidence type="ECO:0000313" key="2">
    <source>
        <dbReference type="Proteomes" id="UP000052015"/>
    </source>
</evidence>
<keyword evidence="2" id="KW-1185">Reference proteome</keyword>
<dbReference type="SUPFAM" id="SSF89360">
    <property type="entry name" value="HesB-like domain"/>
    <property type="match status" value="1"/>
</dbReference>
<accession>A0A0R3JYB6</accession>
<gene>
    <name evidence="1" type="ORF">ABG79_00647</name>
</gene>
<dbReference type="AlphaFoldDB" id="A0A0R3JYB6"/>
<evidence type="ECO:0000313" key="1">
    <source>
        <dbReference type="EMBL" id="KRQ87309.1"/>
    </source>
</evidence>
<evidence type="ECO:0008006" key="3">
    <source>
        <dbReference type="Google" id="ProtNLM"/>
    </source>
</evidence>
<dbReference type="EMBL" id="LKHP01000003">
    <property type="protein sequence ID" value="KRQ87309.1"/>
    <property type="molecule type" value="Genomic_DNA"/>
</dbReference>